<evidence type="ECO:0000313" key="2">
    <source>
        <dbReference type="EMBL" id="PFH47444.1"/>
    </source>
</evidence>
<feature type="region of interest" description="Disordered" evidence="1">
    <location>
        <begin position="127"/>
        <end position="210"/>
    </location>
</feature>
<dbReference type="Proteomes" id="UP000242287">
    <property type="component" value="Unassembled WGS sequence"/>
</dbReference>
<protein>
    <submittedName>
        <fullName evidence="2">Uncharacterized protein</fullName>
    </submittedName>
</protein>
<dbReference type="OrthoDB" id="3250110at2759"/>
<keyword evidence="3" id="KW-1185">Reference proteome</keyword>
<dbReference type="AlphaFoldDB" id="A0A2A9NDR3"/>
<feature type="compositionally biased region" description="Polar residues" evidence="1">
    <location>
        <begin position="143"/>
        <end position="152"/>
    </location>
</feature>
<evidence type="ECO:0000313" key="3">
    <source>
        <dbReference type="Proteomes" id="UP000242287"/>
    </source>
</evidence>
<gene>
    <name evidence="2" type="ORF">AMATHDRAFT_6746</name>
</gene>
<sequence length="306" mass="33525">MVLDAFKVKPFHLQPVLDNWKDGPRFRGNAKKDPRVEEWLDQIKAGCIQRHIPEEYWYKAAQHFMGSKARARFDNVNAVVNQVNGGKYRWTWKKFKVAMINMGWGVDASATETVKVQGKSFLWFSRKREDRSSEPPSPKRSPTRASSLFSLQKHSDTKSSSESTPRRPHRSNSDTFWPLWKKEEVAEPKPTPHRSKSETSVAKAPSENGSEVSMVTNAPVWLLNACTALDYLTSEHPKAMSILSAVLITAGSLPALPAITAGAGGAVLASSAAQAVGAIAVGIGQALGASVVKNNNQESQASSTVR</sequence>
<accession>A0A2A9NDR3</accession>
<proteinExistence type="predicted"/>
<dbReference type="EMBL" id="KZ302111">
    <property type="protein sequence ID" value="PFH47444.1"/>
    <property type="molecule type" value="Genomic_DNA"/>
</dbReference>
<name>A0A2A9NDR3_9AGAR</name>
<evidence type="ECO:0000256" key="1">
    <source>
        <dbReference type="SAM" id="MobiDB-lite"/>
    </source>
</evidence>
<organism evidence="2 3">
    <name type="scientific">Amanita thiersii Skay4041</name>
    <dbReference type="NCBI Taxonomy" id="703135"/>
    <lineage>
        <taxon>Eukaryota</taxon>
        <taxon>Fungi</taxon>
        <taxon>Dikarya</taxon>
        <taxon>Basidiomycota</taxon>
        <taxon>Agaricomycotina</taxon>
        <taxon>Agaricomycetes</taxon>
        <taxon>Agaricomycetidae</taxon>
        <taxon>Agaricales</taxon>
        <taxon>Pluteineae</taxon>
        <taxon>Amanitaceae</taxon>
        <taxon>Amanita</taxon>
    </lineage>
</organism>
<reference evidence="2 3" key="1">
    <citation type="submission" date="2014-02" db="EMBL/GenBank/DDBJ databases">
        <title>Transposable element dynamics among asymbiotic and ectomycorrhizal Amanita fungi.</title>
        <authorList>
            <consortium name="DOE Joint Genome Institute"/>
            <person name="Hess J."/>
            <person name="Skrede I."/>
            <person name="Wolfe B."/>
            <person name="LaButti K."/>
            <person name="Ohm R.A."/>
            <person name="Grigoriev I.V."/>
            <person name="Pringle A."/>
        </authorList>
    </citation>
    <scope>NUCLEOTIDE SEQUENCE [LARGE SCALE GENOMIC DNA]</scope>
    <source>
        <strain evidence="2 3">SKay4041</strain>
    </source>
</reference>